<dbReference type="PANTHER" id="PTHR22550:SF9">
    <property type="entry name" value="STAGE V SPORULATION PROTEIN AF"/>
    <property type="match status" value="1"/>
</dbReference>
<protein>
    <submittedName>
        <fullName evidence="5">Spore germination protein</fullName>
    </submittedName>
</protein>
<comment type="similarity">
    <text evidence="1">Belongs to the GerABKA family.</text>
</comment>
<feature type="compositionally biased region" description="Basic residues" evidence="3">
    <location>
        <begin position="492"/>
        <end position="505"/>
    </location>
</feature>
<feature type="transmembrane region" description="Helical" evidence="4">
    <location>
        <begin position="290"/>
        <end position="309"/>
    </location>
</feature>
<reference evidence="5 6" key="1">
    <citation type="submission" date="2023-07" db="EMBL/GenBank/DDBJ databases">
        <title>The novel representative of Negativicutes class, Anaeroselena agilis gen. nov. sp. nov.</title>
        <authorList>
            <person name="Prokofeva M.I."/>
            <person name="Elcheninov A.G."/>
            <person name="Klyukina A."/>
            <person name="Kublanov I.V."/>
            <person name="Frolov E.N."/>
            <person name="Podosokorskaya O.A."/>
        </authorList>
    </citation>
    <scope>NUCLEOTIDE SEQUENCE [LARGE SCALE GENOMIC DNA]</scope>
    <source>
        <strain evidence="5 6">4137-cl</strain>
    </source>
</reference>
<evidence type="ECO:0000313" key="5">
    <source>
        <dbReference type="EMBL" id="MDT8901105.1"/>
    </source>
</evidence>
<dbReference type="InterPro" id="IPR050768">
    <property type="entry name" value="UPF0353/GerABKA_families"/>
</dbReference>
<dbReference type="Pfam" id="PF03323">
    <property type="entry name" value="GerA"/>
    <property type="match status" value="1"/>
</dbReference>
<keyword evidence="4" id="KW-0812">Transmembrane</keyword>
<dbReference type="InterPro" id="IPR004995">
    <property type="entry name" value="Spore_Ger"/>
</dbReference>
<organism evidence="5 6">
    <name type="scientific">Anaeroselena agilis</name>
    <dbReference type="NCBI Taxonomy" id="3063788"/>
    <lineage>
        <taxon>Bacteria</taxon>
        <taxon>Bacillati</taxon>
        <taxon>Bacillota</taxon>
        <taxon>Negativicutes</taxon>
        <taxon>Acetonemataceae</taxon>
        <taxon>Anaeroselena</taxon>
    </lineage>
</organism>
<evidence type="ECO:0000256" key="4">
    <source>
        <dbReference type="SAM" id="Phobius"/>
    </source>
</evidence>
<evidence type="ECO:0000256" key="1">
    <source>
        <dbReference type="ARBA" id="ARBA00005278"/>
    </source>
</evidence>
<feature type="compositionally biased region" description="Basic and acidic residues" evidence="3">
    <location>
        <begin position="481"/>
        <end position="491"/>
    </location>
</feature>
<accession>A0ABU3NXH4</accession>
<evidence type="ECO:0000313" key="6">
    <source>
        <dbReference type="Proteomes" id="UP001254848"/>
    </source>
</evidence>
<keyword evidence="6" id="KW-1185">Reference proteome</keyword>
<evidence type="ECO:0000256" key="3">
    <source>
        <dbReference type="SAM" id="MobiDB-lite"/>
    </source>
</evidence>
<feature type="transmembrane region" description="Helical" evidence="4">
    <location>
        <begin position="385"/>
        <end position="405"/>
    </location>
</feature>
<gene>
    <name evidence="5" type="ORF">Q4T40_07640</name>
</gene>
<evidence type="ECO:0000256" key="2">
    <source>
        <dbReference type="ARBA" id="ARBA00023136"/>
    </source>
</evidence>
<comment type="caution">
    <text evidence="5">The sequence shown here is derived from an EMBL/GenBank/DDBJ whole genome shotgun (WGS) entry which is preliminary data.</text>
</comment>
<sequence length="505" mass="56464">MQESRKIDGDIDKNINYLKDLLGVGETFDIVFREFKIGRRRAATFSINGMTNDVVLSNVYQAILTCHPEELSINTLNKVFYQRLPHSQVKLLDNMNDSLVSLLSGEMLLFIEGEEQVVVIDARSYPARSPSESNIEKVTRGSRDSFVETIPFNTALIRRRLRDANLRFEIVKIGARSKTDVAICYIKDITNPGLVDTVKERLNAIAIDGVPMAEKAVEEFIVHGSKWNPLPKVRYTERPDVAAVHMLEGHVCLIVDTSPSIIILPTTFWHHVQHAEEFRQNMTAGTFLRIVRLGAVLLSLLLPPLWLSFALQPRLLPETLSFLGPRDPGIIPLGIQFLLAEFGVEMVRMATVHVPSAQATALGFIGAFMLGEFASRVGLFGNEAIFYIAVATVGTFATPSFELAMAVRLFRIFLLLLVIAFKLPGLLGGLVIILLIAATTKSFGVPYLWPAVPFNYKAMKDVIFRLPLPSKLMRPAILKPQDPDRLEDNRTGRRSGAKRKNRDED</sequence>
<keyword evidence="2 4" id="KW-0472">Membrane</keyword>
<keyword evidence="4" id="KW-1133">Transmembrane helix</keyword>
<name>A0ABU3NXH4_9FIRM</name>
<feature type="transmembrane region" description="Helical" evidence="4">
    <location>
        <begin position="359"/>
        <end position="379"/>
    </location>
</feature>
<dbReference type="PANTHER" id="PTHR22550">
    <property type="entry name" value="SPORE GERMINATION PROTEIN"/>
    <property type="match status" value="1"/>
</dbReference>
<feature type="transmembrane region" description="Helical" evidence="4">
    <location>
        <begin position="412"/>
        <end position="438"/>
    </location>
</feature>
<dbReference type="PIRSF" id="PIRSF005690">
    <property type="entry name" value="GerBA"/>
    <property type="match status" value="1"/>
</dbReference>
<proteinExistence type="inferred from homology"/>
<dbReference type="EMBL" id="JAUOZS010000001">
    <property type="protein sequence ID" value="MDT8901105.1"/>
    <property type="molecule type" value="Genomic_DNA"/>
</dbReference>
<dbReference type="Proteomes" id="UP001254848">
    <property type="component" value="Unassembled WGS sequence"/>
</dbReference>
<dbReference type="RefSeq" id="WP_413779629.1">
    <property type="nucleotide sequence ID" value="NZ_JAUOZS010000001.1"/>
</dbReference>
<feature type="region of interest" description="Disordered" evidence="3">
    <location>
        <begin position="479"/>
        <end position="505"/>
    </location>
</feature>